<feature type="domain" description="BZIP" evidence="10">
    <location>
        <begin position="32"/>
        <end position="46"/>
    </location>
</feature>
<dbReference type="PANTHER" id="PTHR45693">
    <property type="entry name" value="TRANSCRIPTION FACTOR TGA9"/>
    <property type="match status" value="1"/>
</dbReference>
<evidence type="ECO:0000259" key="10">
    <source>
        <dbReference type="PROSITE" id="PS00036"/>
    </source>
</evidence>
<dbReference type="FunFam" id="1.20.5.170:FF:000019">
    <property type="entry name" value="BZIP family transcription factor"/>
    <property type="match status" value="1"/>
</dbReference>
<keyword evidence="8" id="KW-0175">Coiled coil</keyword>
<keyword evidence="3" id="KW-0805">Transcription regulation</keyword>
<reference evidence="11 12" key="1">
    <citation type="submission" date="2024-01" db="EMBL/GenBank/DDBJ databases">
        <title>The genomes of 5 underutilized Papilionoideae crops provide insights into root nodulation and disease resistance.</title>
        <authorList>
            <person name="Yuan L."/>
        </authorList>
    </citation>
    <scope>NUCLEOTIDE SEQUENCE [LARGE SCALE GENOMIC DNA]</scope>
    <source>
        <strain evidence="11">LY-2023</strain>
        <tissue evidence="11">Leaf</tissue>
    </source>
</reference>
<keyword evidence="6" id="KW-0804">Transcription</keyword>
<evidence type="ECO:0000256" key="6">
    <source>
        <dbReference type="ARBA" id="ARBA00023163"/>
    </source>
</evidence>
<evidence type="ECO:0000256" key="8">
    <source>
        <dbReference type="SAM" id="Coils"/>
    </source>
</evidence>
<feature type="coiled-coil region" evidence="8">
    <location>
        <begin position="47"/>
        <end position="74"/>
    </location>
</feature>
<evidence type="ECO:0000313" key="12">
    <source>
        <dbReference type="Proteomes" id="UP001359559"/>
    </source>
</evidence>
<keyword evidence="12" id="KW-1185">Reference proteome</keyword>
<dbReference type="InterPro" id="IPR004827">
    <property type="entry name" value="bZIP"/>
</dbReference>
<dbReference type="PANTHER" id="PTHR45693:SF36">
    <property type="entry name" value="TRANSCRIPTION FACTOR TGA4"/>
    <property type="match status" value="1"/>
</dbReference>
<evidence type="ECO:0000256" key="4">
    <source>
        <dbReference type="ARBA" id="ARBA00023125"/>
    </source>
</evidence>
<keyword evidence="9" id="KW-1133">Transmembrane helix</keyword>
<protein>
    <recommendedName>
        <fullName evidence="10">BZIP domain-containing protein</fullName>
    </recommendedName>
</protein>
<accession>A0AAN9K5S8</accession>
<comment type="caution">
    <text evidence="11">The sequence shown here is derived from an EMBL/GenBank/DDBJ whole genome shotgun (WGS) entry which is preliminary data.</text>
</comment>
<dbReference type="SMART" id="SM00338">
    <property type="entry name" value="BRLZ"/>
    <property type="match status" value="1"/>
</dbReference>
<organism evidence="11 12">
    <name type="scientific">Clitoria ternatea</name>
    <name type="common">Butterfly pea</name>
    <dbReference type="NCBI Taxonomy" id="43366"/>
    <lineage>
        <taxon>Eukaryota</taxon>
        <taxon>Viridiplantae</taxon>
        <taxon>Streptophyta</taxon>
        <taxon>Embryophyta</taxon>
        <taxon>Tracheophyta</taxon>
        <taxon>Spermatophyta</taxon>
        <taxon>Magnoliopsida</taxon>
        <taxon>eudicotyledons</taxon>
        <taxon>Gunneridae</taxon>
        <taxon>Pentapetalae</taxon>
        <taxon>rosids</taxon>
        <taxon>fabids</taxon>
        <taxon>Fabales</taxon>
        <taxon>Fabaceae</taxon>
        <taxon>Papilionoideae</taxon>
        <taxon>50 kb inversion clade</taxon>
        <taxon>NPAAA clade</taxon>
        <taxon>indigoferoid/millettioid clade</taxon>
        <taxon>Phaseoleae</taxon>
        <taxon>Clitoria</taxon>
    </lineage>
</organism>
<evidence type="ECO:0000256" key="2">
    <source>
        <dbReference type="ARBA" id="ARBA00007163"/>
    </source>
</evidence>
<dbReference type="GO" id="GO:0003700">
    <property type="term" value="F:DNA-binding transcription factor activity"/>
    <property type="evidence" value="ECO:0007669"/>
    <property type="project" value="InterPro"/>
</dbReference>
<dbReference type="SUPFAM" id="SSF57959">
    <property type="entry name" value="Leucine zipper domain"/>
    <property type="match status" value="1"/>
</dbReference>
<name>A0AAN9K5S8_CLITE</name>
<dbReference type="GO" id="GO:0000976">
    <property type="term" value="F:transcription cis-regulatory region binding"/>
    <property type="evidence" value="ECO:0007669"/>
    <property type="project" value="UniProtKB-ARBA"/>
</dbReference>
<evidence type="ECO:0000256" key="5">
    <source>
        <dbReference type="ARBA" id="ARBA00023159"/>
    </source>
</evidence>
<evidence type="ECO:0000256" key="9">
    <source>
        <dbReference type="SAM" id="Phobius"/>
    </source>
</evidence>
<feature type="transmembrane region" description="Helical" evidence="9">
    <location>
        <begin position="80"/>
        <end position="102"/>
    </location>
</feature>
<sequence>MKDALHAILGTPNKFDQEANKPNEKALQIQGRLAQNREAARKSRLRKKAYVQRLESSRLKLMQLEQELDHARQQVHYASFFSFGFGLLLPCKIGLVFLFFVFNYSFS</sequence>
<dbReference type="Pfam" id="PF00170">
    <property type="entry name" value="bZIP_1"/>
    <property type="match status" value="1"/>
</dbReference>
<dbReference type="InterPro" id="IPR046347">
    <property type="entry name" value="bZIP_sf"/>
</dbReference>
<proteinExistence type="inferred from homology"/>
<dbReference type="AlphaFoldDB" id="A0AAN9K5S8"/>
<dbReference type="PROSITE" id="PS00036">
    <property type="entry name" value="BZIP_BASIC"/>
    <property type="match status" value="1"/>
</dbReference>
<dbReference type="Proteomes" id="UP001359559">
    <property type="component" value="Unassembled WGS sequence"/>
</dbReference>
<keyword evidence="9" id="KW-0812">Transmembrane</keyword>
<keyword evidence="9" id="KW-0472">Membrane</keyword>
<keyword evidence="7" id="KW-0539">Nucleus</keyword>
<comment type="subcellular location">
    <subcellularLocation>
        <location evidence="1">Nucleus</location>
    </subcellularLocation>
</comment>
<evidence type="ECO:0000256" key="7">
    <source>
        <dbReference type="ARBA" id="ARBA00023242"/>
    </source>
</evidence>
<dbReference type="GO" id="GO:0005634">
    <property type="term" value="C:nucleus"/>
    <property type="evidence" value="ECO:0007669"/>
    <property type="project" value="UniProtKB-SubCell"/>
</dbReference>
<dbReference type="Gene3D" id="1.20.5.170">
    <property type="match status" value="1"/>
</dbReference>
<evidence type="ECO:0000256" key="3">
    <source>
        <dbReference type="ARBA" id="ARBA00023015"/>
    </source>
</evidence>
<evidence type="ECO:0000256" key="1">
    <source>
        <dbReference type="ARBA" id="ARBA00004123"/>
    </source>
</evidence>
<comment type="similarity">
    <text evidence="2">Belongs to the bZIP family.</text>
</comment>
<evidence type="ECO:0000313" key="11">
    <source>
        <dbReference type="EMBL" id="KAK7310739.1"/>
    </source>
</evidence>
<gene>
    <name evidence="11" type="ORF">RJT34_08435</name>
</gene>
<keyword evidence="4" id="KW-0238">DNA-binding</keyword>
<dbReference type="EMBL" id="JAYKXN010000002">
    <property type="protein sequence ID" value="KAK7310739.1"/>
    <property type="molecule type" value="Genomic_DNA"/>
</dbReference>
<keyword evidence="5" id="KW-0010">Activator</keyword>